<dbReference type="GO" id="GO:0046820">
    <property type="term" value="F:4-amino-4-deoxychorismate synthase activity"/>
    <property type="evidence" value="ECO:0007669"/>
    <property type="project" value="TreeGrafter"/>
</dbReference>
<dbReference type="Pfam" id="PF00425">
    <property type="entry name" value="Chorismate_bind"/>
    <property type="match status" value="1"/>
</dbReference>
<evidence type="ECO:0000259" key="2">
    <source>
        <dbReference type="Pfam" id="PF00425"/>
    </source>
</evidence>
<comment type="caution">
    <text evidence="3">The sequence shown here is derived from an EMBL/GenBank/DDBJ whole genome shotgun (WGS) entry which is preliminary data.</text>
</comment>
<evidence type="ECO:0000313" key="4">
    <source>
        <dbReference type="Proteomes" id="UP000018849"/>
    </source>
</evidence>
<dbReference type="InterPro" id="IPR019999">
    <property type="entry name" value="Anth_synth_I-like"/>
</dbReference>
<reference evidence="3 4" key="1">
    <citation type="journal article" date="2013" name="PLoS Pathog.">
        <title>Genomic analysis of the Kiwifruit pathogen Pseudomonas syringae pv. actinidiae provides insight into the origins of an emergent plant disease.</title>
        <authorList>
            <person name="McCann H.C."/>
            <person name="Rikkerink E.H."/>
            <person name="Bertels F."/>
            <person name="Fiers M."/>
            <person name="Lu A."/>
            <person name="Rees-George J."/>
            <person name="Andersen M.T."/>
            <person name="Gleave A.P."/>
            <person name="Haubold B."/>
            <person name="Wohlers M.W."/>
            <person name="Guttman D.S."/>
            <person name="Wang P.W."/>
            <person name="Straub C."/>
            <person name="Vanneste J.L."/>
            <person name="Rainey P.B."/>
            <person name="Templeton M.D."/>
        </authorList>
    </citation>
    <scope>NUCLEOTIDE SEQUENCE [LARGE SCALE GENOMIC DNA]</scope>
    <source>
        <strain evidence="3 4">ICMP 19096</strain>
    </source>
</reference>
<feature type="non-terminal residue" evidence="3">
    <location>
        <position position="90"/>
    </location>
</feature>
<sequence length="90" mass="9823">MSGADAILSLSPERFVRVSARQVETRPIKGTRPRSTDPAQDASFAAELLASDKDRAENLMIVDLLRNDLGRSCTTGSVKVPELFSLESYP</sequence>
<protein>
    <submittedName>
        <fullName evidence="3">Para-aminobenzoate synthase subunit I</fullName>
    </submittedName>
</protein>
<proteinExistence type="predicted"/>
<dbReference type="GO" id="GO:0000162">
    <property type="term" value="P:L-tryptophan biosynthetic process"/>
    <property type="evidence" value="ECO:0007669"/>
    <property type="project" value="TreeGrafter"/>
</dbReference>
<dbReference type="SUPFAM" id="SSF56322">
    <property type="entry name" value="ADC synthase"/>
    <property type="match status" value="1"/>
</dbReference>
<gene>
    <name evidence="3" type="ORF">A245_09836</name>
</gene>
<dbReference type="Proteomes" id="UP000018849">
    <property type="component" value="Unassembled WGS sequence"/>
</dbReference>
<dbReference type="PANTHER" id="PTHR11236">
    <property type="entry name" value="AMINOBENZOATE/ANTHRANILATE SYNTHASE"/>
    <property type="match status" value="1"/>
</dbReference>
<dbReference type="AlphaFoldDB" id="A0A656K0S1"/>
<accession>A0A656K0S1</accession>
<dbReference type="InterPro" id="IPR015890">
    <property type="entry name" value="Chorismate_C"/>
</dbReference>
<feature type="domain" description="Chorismate-utilising enzyme C-terminal" evidence="2">
    <location>
        <begin position="5"/>
        <end position="89"/>
    </location>
</feature>
<dbReference type="PANTHER" id="PTHR11236:SF50">
    <property type="entry name" value="AMINODEOXYCHORISMATE SYNTHASE COMPONENT 1"/>
    <property type="match status" value="1"/>
</dbReference>
<dbReference type="InterPro" id="IPR005801">
    <property type="entry name" value="ADC_synthase"/>
</dbReference>
<evidence type="ECO:0000313" key="3">
    <source>
        <dbReference type="EMBL" id="EPN64691.1"/>
    </source>
</evidence>
<dbReference type="EMBL" id="AOKF01000820">
    <property type="protein sequence ID" value="EPN64691.1"/>
    <property type="molecule type" value="Genomic_DNA"/>
</dbReference>
<dbReference type="Gene3D" id="3.60.120.10">
    <property type="entry name" value="Anthranilate synthase"/>
    <property type="match status" value="1"/>
</dbReference>
<evidence type="ECO:0000256" key="1">
    <source>
        <dbReference type="SAM" id="MobiDB-lite"/>
    </source>
</evidence>
<name>A0A656K0S1_PSESF</name>
<feature type="region of interest" description="Disordered" evidence="1">
    <location>
        <begin position="21"/>
        <end position="40"/>
    </location>
</feature>
<dbReference type="PRINTS" id="PR00095">
    <property type="entry name" value="ANTSNTHASEI"/>
</dbReference>
<organism evidence="3 4">
    <name type="scientific">Pseudomonas syringae pv. actinidiae ICMP 19096</name>
    <dbReference type="NCBI Taxonomy" id="1194405"/>
    <lineage>
        <taxon>Bacteria</taxon>
        <taxon>Pseudomonadati</taxon>
        <taxon>Pseudomonadota</taxon>
        <taxon>Gammaproteobacteria</taxon>
        <taxon>Pseudomonadales</taxon>
        <taxon>Pseudomonadaceae</taxon>
        <taxon>Pseudomonas</taxon>
        <taxon>Pseudomonas syringae</taxon>
    </lineage>
</organism>